<keyword evidence="1" id="KW-0812">Transmembrane</keyword>
<dbReference type="Proteomes" id="UP000325315">
    <property type="component" value="Unassembled WGS sequence"/>
</dbReference>
<proteinExistence type="predicted"/>
<dbReference type="OrthoDB" id="566238at2759"/>
<organism evidence="2 3">
    <name type="scientific">Gossypium australe</name>
    <dbReference type="NCBI Taxonomy" id="47621"/>
    <lineage>
        <taxon>Eukaryota</taxon>
        <taxon>Viridiplantae</taxon>
        <taxon>Streptophyta</taxon>
        <taxon>Embryophyta</taxon>
        <taxon>Tracheophyta</taxon>
        <taxon>Spermatophyta</taxon>
        <taxon>Magnoliopsida</taxon>
        <taxon>eudicotyledons</taxon>
        <taxon>Gunneridae</taxon>
        <taxon>Pentapetalae</taxon>
        <taxon>rosids</taxon>
        <taxon>malvids</taxon>
        <taxon>Malvales</taxon>
        <taxon>Malvaceae</taxon>
        <taxon>Malvoideae</taxon>
        <taxon>Gossypium</taxon>
    </lineage>
</organism>
<name>A0A5B6V2D4_9ROSI</name>
<keyword evidence="1" id="KW-0472">Membrane</keyword>
<reference evidence="3" key="1">
    <citation type="journal article" date="2019" name="Plant Biotechnol. J.">
        <title>Genome sequencing of the Australian wild diploid species Gossypium australe highlights disease resistance and delayed gland morphogenesis.</title>
        <authorList>
            <person name="Cai Y."/>
            <person name="Cai X."/>
            <person name="Wang Q."/>
            <person name="Wang P."/>
            <person name="Zhang Y."/>
            <person name="Cai C."/>
            <person name="Xu Y."/>
            <person name="Wang K."/>
            <person name="Zhou Z."/>
            <person name="Wang C."/>
            <person name="Geng S."/>
            <person name="Li B."/>
            <person name="Dong Q."/>
            <person name="Hou Y."/>
            <person name="Wang H."/>
            <person name="Ai P."/>
            <person name="Liu Z."/>
            <person name="Yi F."/>
            <person name="Sun M."/>
            <person name="An G."/>
            <person name="Cheng J."/>
            <person name="Zhang Y."/>
            <person name="Shi Q."/>
            <person name="Xie Y."/>
            <person name="Shi X."/>
            <person name="Chang Y."/>
            <person name="Huang F."/>
            <person name="Chen Y."/>
            <person name="Hong S."/>
            <person name="Mi L."/>
            <person name="Sun Q."/>
            <person name="Zhang L."/>
            <person name="Zhou B."/>
            <person name="Peng R."/>
            <person name="Zhang X."/>
            <person name="Liu F."/>
        </authorList>
    </citation>
    <scope>NUCLEOTIDE SEQUENCE [LARGE SCALE GENOMIC DNA]</scope>
    <source>
        <strain evidence="3">cv. PA1801</strain>
    </source>
</reference>
<keyword evidence="1" id="KW-1133">Transmembrane helix</keyword>
<sequence length="148" mass="16517">MVRPTVSVMSKSISFAPPGNDQSNLCTRFAKRSSFIAIANKIPGQILLPELNGISSKCCPLKSMELSKNLSGRNSSGFSHNAGEANCVFPLNLQQNIHKVFWIFTLGPCMIIYVPVMPIHMFFEHSIQKFIKLLRHFLGFTMESINIA</sequence>
<evidence type="ECO:0000256" key="1">
    <source>
        <dbReference type="SAM" id="Phobius"/>
    </source>
</evidence>
<feature type="transmembrane region" description="Helical" evidence="1">
    <location>
        <begin position="100"/>
        <end position="123"/>
    </location>
</feature>
<accession>A0A5B6V2D4</accession>
<keyword evidence="3" id="KW-1185">Reference proteome</keyword>
<protein>
    <submittedName>
        <fullName evidence="2">Rhodanese-like domain-containing protein 11, chloroplastic isoform X2</fullName>
    </submittedName>
</protein>
<dbReference type="EMBL" id="SMMG02000009">
    <property type="protein sequence ID" value="KAA3463201.1"/>
    <property type="molecule type" value="Genomic_DNA"/>
</dbReference>
<gene>
    <name evidence="2" type="ORF">EPI10_029615</name>
</gene>
<evidence type="ECO:0000313" key="3">
    <source>
        <dbReference type="Proteomes" id="UP000325315"/>
    </source>
</evidence>
<dbReference type="AlphaFoldDB" id="A0A5B6V2D4"/>
<evidence type="ECO:0000313" key="2">
    <source>
        <dbReference type="EMBL" id="KAA3463201.1"/>
    </source>
</evidence>
<comment type="caution">
    <text evidence="2">The sequence shown here is derived from an EMBL/GenBank/DDBJ whole genome shotgun (WGS) entry which is preliminary data.</text>
</comment>